<keyword evidence="1" id="KW-0805">Transcription regulation</keyword>
<dbReference type="GO" id="GO:0003677">
    <property type="term" value="F:DNA binding"/>
    <property type="evidence" value="ECO:0007669"/>
    <property type="project" value="UniProtKB-KW"/>
</dbReference>
<dbReference type="PANTHER" id="PTHR46797:SF23">
    <property type="entry name" value="HTH-TYPE TRANSCRIPTIONAL REGULATOR SUTR"/>
    <property type="match status" value="1"/>
</dbReference>
<evidence type="ECO:0000256" key="3">
    <source>
        <dbReference type="ARBA" id="ARBA00023163"/>
    </source>
</evidence>
<proteinExistence type="predicted"/>
<evidence type="ECO:0000259" key="4">
    <source>
        <dbReference type="PROSITE" id="PS50943"/>
    </source>
</evidence>
<dbReference type="CDD" id="cd00093">
    <property type="entry name" value="HTH_XRE"/>
    <property type="match status" value="1"/>
</dbReference>
<accession>A0AAW9RAT9</accession>
<dbReference type="EMBL" id="JBBDHC010000022">
    <property type="protein sequence ID" value="MEJ1250518.1"/>
    <property type="molecule type" value="Genomic_DNA"/>
</dbReference>
<dbReference type="Gene3D" id="1.10.260.40">
    <property type="entry name" value="lambda repressor-like DNA-binding domains"/>
    <property type="match status" value="1"/>
</dbReference>
<dbReference type="InterPro" id="IPR010982">
    <property type="entry name" value="Lambda_DNA-bd_dom_sf"/>
</dbReference>
<dbReference type="SMART" id="SM00530">
    <property type="entry name" value="HTH_XRE"/>
    <property type="match status" value="1"/>
</dbReference>
<keyword evidence="2" id="KW-0238">DNA-binding</keyword>
<dbReference type="Proteomes" id="UP001364472">
    <property type="component" value="Unassembled WGS sequence"/>
</dbReference>
<evidence type="ECO:0000256" key="2">
    <source>
        <dbReference type="ARBA" id="ARBA00023125"/>
    </source>
</evidence>
<dbReference type="InterPro" id="IPR001387">
    <property type="entry name" value="Cro/C1-type_HTH"/>
</dbReference>
<dbReference type="AlphaFoldDB" id="A0AAW9RAT9"/>
<reference evidence="5 6" key="1">
    <citation type="journal article" date="2016" name="Antonie Van Leeuwenhoek">
        <title>Denitratimonas tolerans gen. nov., sp. nov., a denitrifying bacterium isolated from a bioreactor for tannery wastewater treatment.</title>
        <authorList>
            <person name="Han S.I."/>
            <person name="Kim J.O."/>
            <person name="Lee Y.R."/>
            <person name="Ekpeghere K.I."/>
            <person name="Koh S.C."/>
            <person name="Whang K.S."/>
        </authorList>
    </citation>
    <scope>NUCLEOTIDE SEQUENCE [LARGE SCALE GENOMIC DNA]</scope>
    <source>
        <strain evidence="5 6">KACC 17565</strain>
    </source>
</reference>
<dbReference type="Pfam" id="PF01381">
    <property type="entry name" value="HTH_3"/>
    <property type="match status" value="1"/>
</dbReference>
<dbReference type="SUPFAM" id="SSF47413">
    <property type="entry name" value="lambda repressor-like DNA-binding domains"/>
    <property type="match status" value="1"/>
</dbReference>
<name>A0AAW9RAT9_9GAMM</name>
<feature type="domain" description="HTH cro/C1-type" evidence="4">
    <location>
        <begin position="14"/>
        <end position="68"/>
    </location>
</feature>
<sequence>MKAKSPQHQFGRRIRALREAAGISQEELASRCGLHRTYVGSVERGERNISLENIVTIARALGVDPGSLLEGF</sequence>
<evidence type="ECO:0000313" key="5">
    <source>
        <dbReference type="EMBL" id="MEJ1250518.1"/>
    </source>
</evidence>
<dbReference type="RefSeq" id="WP_337336221.1">
    <property type="nucleotide sequence ID" value="NZ_JBBDHC010000022.1"/>
</dbReference>
<dbReference type="GO" id="GO:0003700">
    <property type="term" value="F:DNA-binding transcription factor activity"/>
    <property type="evidence" value="ECO:0007669"/>
    <property type="project" value="TreeGrafter"/>
</dbReference>
<protein>
    <submittedName>
        <fullName evidence="5">Helix-turn-helix transcriptional regulator</fullName>
    </submittedName>
</protein>
<gene>
    <name evidence="5" type="ORF">WB794_12635</name>
</gene>
<dbReference type="PROSITE" id="PS50943">
    <property type="entry name" value="HTH_CROC1"/>
    <property type="match status" value="1"/>
</dbReference>
<evidence type="ECO:0000256" key="1">
    <source>
        <dbReference type="ARBA" id="ARBA00023015"/>
    </source>
</evidence>
<dbReference type="InterPro" id="IPR050807">
    <property type="entry name" value="TransReg_Diox_bact_type"/>
</dbReference>
<dbReference type="PANTHER" id="PTHR46797">
    <property type="entry name" value="HTH-TYPE TRANSCRIPTIONAL REGULATOR"/>
    <property type="match status" value="1"/>
</dbReference>
<organism evidence="5 6">
    <name type="scientific">Denitratimonas tolerans</name>
    <dbReference type="NCBI Taxonomy" id="1338420"/>
    <lineage>
        <taxon>Bacteria</taxon>
        <taxon>Pseudomonadati</taxon>
        <taxon>Pseudomonadota</taxon>
        <taxon>Gammaproteobacteria</taxon>
        <taxon>Lysobacterales</taxon>
        <taxon>Lysobacteraceae</taxon>
        <taxon>Denitratimonas</taxon>
    </lineage>
</organism>
<dbReference type="GO" id="GO:0005829">
    <property type="term" value="C:cytosol"/>
    <property type="evidence" value="ECO:0007669"/>
    <property type="project" value="TreeGrafter"/>
</dbReference>
<keyword evidence="6" id="KW-1185">Reference proteome</keyword>
<evidence type="ECO:0000313" key="6">
    <source>
        <dbReference type="Proteomes" id="UP001364472"/>
    </source>
</evidence>
<keyword evidence="3" id="KW-0804">Transcription</keyword>
<comment type="caution">
    <text evidence="5">The sequence shown here is derived from an EMBL/GenBank/DDBJ whole genome shotgun (WGS) entry which is preliminary data.</text>
</comment>